<dbReference type="EMBL" id="JAAWWB010000020">
    <property type="protein sequence ID" value="KAG6758691.1"/>
    <property type="molecule type" value="Genomic_DNA"/>
</dbReference>
<evidence type="ECO:0000256" key="2">
    <source>
        <dbReference type="ARBA" id="ARBA00022525"/>
    </source>
</evidence>
<keyword evidence="5" id="KW-0378">Hydrolase</keyword>
<evidence type="ECO:0000313" key="8">
    <source>
        <dbReference type="Proteomes" id="UP000886885"/>
    </source>
</evidence>
<evidence type="ECO:0000256" key="3">
    <source>
        <dbReference type="ARBA" id="ARBA00023316"/>
    </source>
</evidence>
<comment type="caution">
    <text evidence="7">The sequence shown here is derived from an EMBL/GenBank/DDBJ whole genome shotgun (WGS) entry which is preliminary data.</text>
</comment>
<comment type="subcellular location">
    <subcellularLocation>
        <location evidence="1">Secreted</location>
    </subcellularLocation>
</comment>
<dbReference type="GO" id="GO:0071555">
    <property type="term" value="P:cell wall organization"/>
    <property type="evidence" value="ECO:0007669"/>
    <property type="project" value="UniProtKB-KW"/>
</dbReference>
<dbReference type="Proteomes" id="UP000886885">
    <property type="component" value="Chromosome 10D"/>
</dbReference>
<keyword evidence="2" id="KW-0964">Secreted</keyword>
<feature type="signal peptide" evidence="6">
    <location>
        <begin position="1"/>
        <end position="25"/>
    </location>
</feature>
<dbReference type="Pfam" id="PF00295">
    <property type="entry name" value="Glyco_hydro_28"/>
    <property type="match status" value="2"/>
</dbReference>
<feature type="chain" id="PRO_5036458447" description="Polygalacturonase-like" evidence="6">
    <location>
        <begin position="26"/>
        <end position="464"/>
    </location>
</feature>
<sequence>MAHTLSSCVLLALLVMVFTSYLAIAEQHNVLSYGAKPDGRTDSTKAFLAAWAQACSSISPSTIYVPPGRFFLQNVEFKGPCKNKAIVVRIDGTLLAPTDYRIIGNAGNWIFFQNVDGVTVSGGVLDGHGSGLWDCKQSGKNCPSGATTLGFSNSNNIVISGLTSLNSQMFHIVINGCTSVKIQGVRVTASGNSPNTDGIHVQLSSNITILSSKIGTGDDCVSIGAGTTNLWIENVVCGPGHGISIGSLGKDLNEPGVQNVTAKTITFIGTQNGLRIKSWGRPSNGFVRNASGVKISDVIYQDIQGTSATQVAVRFDCSKKFPCTGIKMEDVKLTYKNQPAGASCNNADGTTSVRTASKQIADETNQNSINLYSNFASCSTLAMTNSVEKCNKARKALKCVTALLESEYGALYADLEEPEADYRIFPLHDAAATGFVLVLKWFELLLCHKATNGFENLVFRITIS</sequence>
<keyword evidence="8" id="KW-1185">Reference proteome</keyword>
<dbReference type="GO" id="GO:0005975">
    <property type="term" value="P:carbohydrate metabolic process"/>
    <property type="evidence" value="ECO:0007669"/>
    <property type="project" value="InterPro"/>
</dbReference>
<dbReference type="InterPro" id="IPR000743">
    <property type="entry name" value="Glyco_hydro_28"/>
</dbReference>
<keyword evidence="6" id="KW-0732">Signal</keyword>
<dbReference type="SMART" id="SM00710">
    <property type="entry name" value="PbH1"/>
    <property type="match status" value="5"/>
</dbReference>
<dbReference type="AlphaFoldDB" id="A0A8X8CDZ2"/>
<reference evidence="7" key="1">
    <citation type="journal article" date="2020" name="bioRxiv">
        <title>Hybrid origin of Populus tomentosa Carr. identified through genome sequencing and phylogenomic analysis.</title>
        <authorList>
            <person name="An X."/>
            <person name="Gao K."/>
            <person name="Chen Z."/>
            <person name="Li J."/>
            <person name="Yang X."/>
            <person name="Yang X."/>
            <person name="Zhou J."/>
            <person name="Guo T."/>
            <person name="Zhao T."/>
            <person name="Huang S."/>
            <person name="Miao D."/>
            <person name="Khan W.U."/>
            <person name="Rao P."/>
            <person name="Ye M."/>
            <person name="Lei B."/>
            <person name="Liao W."/>
            <person name="Wang J."/>
            <person name="Ji L."/>
            <person name="Li Y."/>
            <person name="Guo B."/>
            <person name="Mustafa N.S."/>
            <person name="Li S."/>
            <person name="Yun Q."/>
            <person name="Keller S.R."/>
            <person name="Mao J."/>
            <person name="Zhang R."/>
            <person name="Strauss S.H."/>
        </authorList>
    </citation>
    <scope>NUCLEOTIDE SEQUENCE</scope>
    <source>
        <strain evidence="7">GM15</strain>
        <tissue evidence="7">Leaf</tissue>
    </source>
</reference>
<dbReference type="InterPro" id="IPR006626">
    <property type="entry name" value="PbH1"/>
</dbReference>
<evidence type="ECO:0000256" key="6">
    <source>
        <dbReference type="SAM" id="SignalP"/>
    </source>
</evidence>
<evidence type="ECO:0000313" key="7">
    <source>
        <dbReference type="EMBL" id="KAG6758691.1"/>
    </source>
</evidence>
<feature type="active site" evidence="4">
    <location>
        <position position="241"/>
    </location>
</feature>
<evidence type="ECO:0000256" key="1">
    <source>
        <dbReference type="ARBA" id="ARBA00004613"/>
    </source>
</evidence>
<evidence type="ECO:0000256" key="5">
    <source>
        <dbReference type="RuleBase" id="RU361169"/>
    </source>
</evidence>
<name>A0A8X8CDZ2_POPTO</name>
<protein>
    <recommendedName>
        <fullName evidence="9">Polygalacturonase-like</fullName>
    </recommendedName>
</protein>
<dbReference type="GO" id="GO:0004650">
    <property type="term" value="F:polygalacturonase activity"/>
    <property type="evidence" value="ECO:0007669"/>
    <property type="project" value="InterPro"/>
</dbReference>
<gene>
    <name evidence="7" type="ORF">POTOM_039050</name>
</gene>
<dbReference type="GO" id="GO:0005576">
    <property type="term" value="C:extracellular region"/>
    <property type="evidence" value="ECO:0007669"/>
    <property type="project" value="UniProtKB-SubCell"/>
</dbReference>
<keyword evidence="5" id="KW-0326">Glycosidase</keyword>
<dbReference type="OrthoDB" id="187139at2759"/>
<dbReference type="PROSITE" id="PS00502">
    <property type="entry name" value="POLYGALACTURONASE"/>
    <property type="match status" value="1"/>
</dbReference>
<proteinExistence type="inferred from homology"/>
<organism evidence="7 8">
    <name type="scientific">Populus tomentosa</name>
    <name type="common">Chinese white poplar</name>
    <dbReference type="NCBI Taxonomy" id="118781"/>
    <lineage>
        <taxon>Eukaryota</taxon>
        <taxon>Viridiplantae</taxon>
        <taxon>Streptophyta</taxon>
        <taxon>Embryophyta</taxon>
        <taxon>Tracheophyta</taxon>
        <taxon>Spermatophyta</taxon>
        <taxon>Magnoliopsida</taxon>
        <taxon>eudicotyledons</taxon>
        <taxon>Gunneridae</taxon>
        <taxon>Pentapetalae</taxon>
        <taxon>rosids</taxon>
        <taxon>fabids</taxon>
        <taxon>Malpighiales</taxon>
        <taxon>Salicaceae</taxon>
        <taxon>Saliceae</taxon>
        <taxon>Populus</taxon>
    </lineage>
</organism>
<evidence type="ECO:0008006" key="9">
    <source>
        <dbReference type="Google" id="ProtNLM"/>
    </source>
</evidence>
<evidence type="ECO:0000256" key="4">
    <source>
        <dbReference type="PROSITE-ProRule" id="PRU10052"/>
    </source>
</evidence>
<dbReference type="PANTHER" id="PTHR31375">
    <property type="match status" value="1"/>
</dbReference>
<keyword evidence="3" id="KW-0961">Cell wall biogenesis/degradation</keyword>
<accession>A0A8X8CDZ2</accession>
<comment type="similarity">
    <text evidence="5">Belongs to the glycosyl hydrolase 28 family.</text>
</comment>